<protein>
    <submittedName>
        <fullName evidence="1">Uncharacterized protein</fullName>
    </submittedName>
</protein>
<proteinExistence type="predicted"/>
<name>A0A0F9IT75_9ZZZZ</name>
<dbReference type="AlphaFoldDB" id="A0A0F9IT75"/>
<evidence type="ECO:0000313" key="1">
    <source>
        <dbReference type="EMBL" id="KKM60558.1"/>
    </source>
</evidence>
<accession>A0A0F9IT75</accession>
<dbReference type="Gene3D" id="2.60.120.260">
    <property type="entry name" value="Galactose-binding domain-like"/>
    <property type="match status" value="1"/>
</dbReference>
<gene>
    <name evidence="1" type="ORF">LCGC14_1540640</name>
</gene>
<organism evidence="1">
    <name type="scientific">marine sediment metagenome</name>
    <dbReference type="NCBI Taxonomy" id="412755"/>
    <lineage>
        <taxon>unclassified sequences</taxon>
        <taxon>metagenomes</taxon>
        <taxon>ecological metagenomes</taxon>
    </lineage>
</organism>
<reference evidence="1" key="1">
    <citation type="journal article" date="2015" name="Nature">
        <title>Complex archaea that bridge the gap between prokaryotes and eukaryotes.</title>
        <authorList>
            <person name="Spang A."/>
            <person name="Saw J.H."/>
            <person name="Jorgensen S.L."/>
            <person name="Zaremba-Niedzwiedzka K."/>
            <person name="Martijn J."/>
            <person name="Lind A.E."/>
            <person name="van Eijk R."/>
            <person name="Schleper C."/>
            <person name="Guy L."/>
            <person name="Ettema T.J."/>
        </authorList>
    </citation>
    <scope>NUCLEOTIDE SEQUENCE</scope>
</reference>
<comment type="caution">
    <text evidence="1">The sequence shown here is derived from an EMBL/GenBank/DDBJ whole genome shotgun (WGS) entry which is preliminary data.</text>
</comment>
<sequence>MAETDLLPEIGWDYPLHVPSIDGVLRQRAENGLIFQRLRSPDLRIFELEKRAATTLERQQLDSFYRRFQASFFRFDQKVWVDDGGTYRTRSFPVVFNGPQDFALGRNESWPISVTLIEAVGKALPAGKYPDPTLGHASFLIEEDDPQRAVALRGTWTTAADGQASAGNHKTNPGTTGGANADAFQFTYAGYGFRLHSIKDSNLGIYEVLLDETSLGNVDLYNATKLPAAPVFTKLEVPLGIHRVELRSTNTRNVGNVTAFTIIADAIEIMP</sequence>
<dbReference type="EMBL" id="LAZR01011655">
    <property type="protein sequence ID" value="KKM60558.1"/>
    <property type="molecule type" value="Genomic_DNA"/>
</dbReference>